<organism evidence="2 3">
    <name type="scientific">Ceratopteris richardii</name>
    <name type="common">Triangle waterfern</name>
    <dbReference type="NCBI Taxonomy" id="49495"/>
    <lineage>
        <taxon>Eukaryota</taxon>
        <taxon>Viridiplantae</taxon>
        <taxon>Streptophyta</taxon>
        <taxon>Embryophyta</taxon>
        <taxon>Tracheophyta</taxon>
        <taxon>Polypodiopsida</taxon>
        <taxon>Polypodiidae</taxon>
        <taxon>Polypodiales</taxon>
        <taxon>Pteridineae</taxon>
        <taxon>Pteridaceae</taxon>
        <taxon>Parkerioideae</taxon>
        <taxon>Ceratopteris</taxon>
    </lineage>
</organism>
<keyword evidence="1" id="KW-0732">Signal</keyword>
<dbReference type="EMBL" id="CM035418">
    <property type="protein sequence ID" value="KAH7421052.1"/>
    <property type="molecule type" value="Genomic_DNA"/>
</dbReference>
<reference evidence="2" key="1">
    <citation type="submission" date="2021-08" db="EMBL/GenBank/DDBJ databases">
        <title>WGS assembly of Ceratopteris richardii.</title>
        <authorList>
            <person name="Marchant D.B."/>
            <person name="Chen G."/>
            <person name="Jenkins J."/>
            <person name="Shu S."/>
            <person name="Leebens-Mack J."/>
            <person name="Grimwood J."/>
            <person name="Schmutz J."/>
            <person name="Soltis P."/>
            <person name="Soltis D."/>
            <person name="Chen Z.-H."/>
        </authorList>
    </citation>
    <scope>NUCLEOTIDE SEQUENCE</scope>
    <source>
        <strain evidence="2">Whitten #5841</strain>
        <tissue evidence="2">Leaf</tissue>
    </source>
</reference>
<name>A0A8T2TER0_CERRI</name>
<dbReference type="Proteomes" id="UP000825935">
    <property type="component" value="Chromosome 13"/>
</dbReference>
<proteinExistence type="predicted"/>
<evidence type="ECO:0000313" key="2">
    <source>
        <dbReference type="EMBL" id="KAH7421052.1"/>
    </source>
</evidence>
<protein>
    <recommendedName>
        <fullName evidence="4">Transmembrane protein</fullName>
    </recommendedName>
</protein>
<feature type="signal peptide" evidence="1">
    <location>
        <begin position="1"/>
        <end position="19"/>
    </location>
</feature>
<comment type="caution">
    <text evidence="2">The sequence shown here is derived from an EMBL/GenBank/DDBJ whole genome shotgun (WGS) entry which is preliminary data.</text>
</comment>
<evidence type="ECO:0008006" key="4">
    <source>
        <dbReference type="Google" id="ProtNLM"/>
    </source>
</evidence>
<evidence type="ECO:0000256" key="1">
    <source>
        <dbReference type="SAM" id="SignalP"/>
    </source>
</evidence>
<feature type="chain" id="PRO_5035859946" description="Transmembrane protein" evidence="1">
    <location>
        <begin position="20"/>
        <end position="170"/>
    </location>
</feature>
<dbReference type="AlphaFoldDB" id="A0A8T2TER0"/>
<accession>A0A8T2TER0</accession>
<sequence>MCRNLSVCFLLLLSLTTIALNIYNIVVCSRALNQHSKCTHAKDNGGGGVSVNIVDTNVIQVFHGSHMKKYLIGSIVCSGLSIASGGTFPPIPHLVFAILGQSTWHLESLRPCGAATPSSLIYNIHQSLIVVWFTIAASVVLIVVGGQCSCGVDGDIGIDAGPVNIQIGGD</sequence>
<evidence type="ECO:0000313" key="3">
    <source>
        <dbReference type="Proteomes" id="UP000825935"/>
    </source>
</evidence>
<gene>
    <name evidence="2" type="ORF">KP509_13G038300</name>
</gene>
<keyword evidence="3" id="KW-1185">Reference proteome</keyword>